<dbReference type="PANTHER" id="PTHR39207">
    <property type="entry name" value="ALPHA-GLUCURONIDASE A"/>
    <property type="match status" value="1"/>
</dbReference>
<dbReference type="STRING" id="743719.PaelaDRAFT_1783"/>
<evidence type="ECO:0000259" key="13">
    <source>
        <dbReference type="Pfam" id="PF07488"/>
    </source>
</evidence>
<evidence type="ECO:0000256" key="2">
    <source>
        <dbReference type="ARBA" id="ARBA00022651"/>
    </source>
</evidence>
<feature type="active site" description="Proton donor" evidence="9">
    <location>
        <position position="306"/>
    </location>
</feature>
<keyword evidence="3 8" id="KW-0378">Hydrolase</keyword>
<feature type="domain" description="Glycosyl hydrolase family 67 catalytic" evidence="13">
    <location>
        <begin position="147"/>
        <end position="473"/>
    </location>
</feature>
<proteinExistence type="inferred from homology"/>
<dbReference type="GO" id="GO:0005576">
    <property type="term" value="C:extracellular region"/>
    <property type="evidence" value="ECO:0007669"/>
    <property type="project" value="InterPro"/>
</dbReference>
<dbReference type="InterPro" id="IPR017853">
    <property type="entry name" value="GH"/>
</dbReference>
<dbReference type="PIRSF" id="PIRSF029900">
    <property type="entry name" value="Alpha-glucuronds"/>
    <property type="match status" value="1"/>
</dbReference>
<dbReference type="InterPro" id="IPR011100">
    <property type="entry name" value="Glyco_hydro_67_cat"/>
</dbReference>
<dbReference type="GO" id="GO:0046559">
    <property type="term" value="F:alpha-glucuronidase activity"/>
    <property type="evidence" value="ECO:0007669"/>
    <property type="project" value="InterPro"/>
</dbReference>
<dbReference type="SUPFAM" id="SSF51445">
    <property type="entry name" value="(Trans)glycosidases"/>
    <property type="match status" value="1"/>
</dbReference>
<evidence type="ECO:0000313" key="14">
    <source>
        <dbReference type="EMBL" id="EHB65856.1"/>
    </source>
</evidence>
<keyword evidence="5 8" id="KW-0326">Glycosidase</keyword>
<dbReference type="GO" id="GO:2000886">
    <property type="term" value="P:glucuronoxylan catabolic process"/>
    <property type="evidence" value="ECO:0007669"/>
    <property type="project" value="UniProtKB-ARBA"/>
</dbReference>
<gene>
    <name evidence="14" type="ORF">PaelaDRAFT_1783</name>
</gene>
<feature type="active site" description="Proton acceptor" evidence="9">
    <location>
        <position position="413"/>
    </location>
</feature>
<organism evidence="14 15">
    <name type="scientific">Paenibacillus lactis 154</name>
    <dbReference type="NCBI Taxonomy" id="743719"/>
    <lineage>
        <taxon>Bacteria</taxon>
        <taxon>Bacillati</taxon>
        <taxon>Bacillota</taxon>
        <taxon>Bacilli</taxon>
        <taxon>Bacillales</taxon>
        <taxon>Paenibacillaceae</taxon>
        <taxon>Paenibacillus</taxon>
    </lineage>
</organism>
<dbReference type="Pfam" id="PF07488">
    <property type="entry name" value="Glyco_hydro_67M"/>
    <property type="match status" value="1"/>
</dbReference>
<dbReference type="Proteomes" id="UP000003891">
    <property type="component" value="Unassembled WGS sequence"/>
</dbReference>
<dbReference type="AlphaFoldDB" id="G4HCT0"/>
<evidence type="ECO:0000256" key="1">
    <source>
        <dbReference type="ARBA" id="ARBA00008833"/>
    </source>
</evidence>
<evidence type="ECO:0000256" key="3">
    <source>
        <dbReference type="ARBA" id="ARBA00022801"/>
    </source>
</evidence>
<dbReference type="RefSeq" id="WP_007128956.1">
    <property type="nucleotide sequence ID" value="NZ_AGIP01000003.1"/>
</dbReference>
<evidence type="ECO:0000256" key="5">
    <source>
        <dbReference type="ARBA" id="ARBA00023295"/>
    </source>
</evidence>
<dbReference type="EC" id="3.2.1.131" evidence="10"/>
<dbReference type="PATRIC" id="fig|743719.3.peg.1800"/>
<dbReference type="InterPro" id="IPR029018">
    <property type="entry name" value="Hex-like_dom2"/>
</dbReference>
<dbReference type="InterPro" id="IPR011395">
    <property type="entry name" value="Glyco_hydro_67_aGlcAse"/>
</dbReference>
<dbReference type="OrthoDB" id="339499at2"/>
<dbReference type="Pfam" id="PF03648">
    <property type="entry name" value="Glyco_hydro_67N"/>
    <property type="match status" value="1"/>
</dbReference>
<evidence type="ECO:0000256" key="4">
    <source>
        <dbReference type="ARBA" id="ARBA00023277"/>
    </source>
</evidence>
<keyword evidence="2 8" id="KW-0858">Xylan degradation</keyword>
<dbReference type="SUPFAM" id="SSF55545">
    <property type="entry name" value="beta-N-acetylhexosaminidase-like domain"/>
    <property type="match status" value="1"/>
</dbReference>
<feature type="active site" description="Proton acceptor" evidence="9">
    <location>
        <position position="385"/>
    </location>
</feature>
<feature type="domain" description="Glycosyl hydrolase family 67 C-terminal" evidence="12">
    <location>
        <begin position="474"/>
        <end position="696"/>
    </location>
</feature>
<evidence type="ECO:0000256" key="9">
    <source>
        <dbReference type="PIRSR" id="PIRSR029900-1"/>
    </source>
</evidence>
<comment type="subunit">
    <text evidence="10">Homodimer.</text>
</comment>
<keyword evidence="4 10" id="KW-0119">Carbohydrate metabolism</keyword>
<dbReference type="InterPro" id="IPR037054">
    <property type="entry name" value="A-glucoronidase_C_sf"/>
</dbReference>
<dbReference type="InterPro" id="IPR011099">
    <property type="entry name" value="Glyco_hydro_67_C"/>
</dbReference>
<dbReference type="eggNOG" id="COG3661">
    <property type="taxonomic scope" value="Bacteria"/>
</dbReference>
<evidence type="ECO:0000256" key="10">
    <source>
        <dbReference type="RuleBase" id="RU361198"/>
    </source>
</evidence>
<sequence length="699" mass="79180">MNTTLYRAWLQYSPIQDAELREAYRRVLGTISLEGRRSELLDSAIEELRSGCRSLLDIEPELLLLGNEMPQLASNEGIYRGLQLRVQPAADNVQDLEEGDNSAPGKLGPEGFRLEYLEGKGQERVILIGGSEKGLLYGVFHLLRLVAAHEPLTAWNVTEEPVNRLRMINQWDNADGSIERGYAGRSIFYRDGRFTEDLTRVKDYARLLSSVGINAISINNVNVHEIETRFITREYLPQVAQIASVFRKYGITLYLSINFAAPLHIGGVGTSDPLNEDVRRWWRAAADEIYSHIPDFGGFLVKADSEHRPGPFAYGRDHADGANMLAEALKPHGGIVIWRCFVYNCMQDWRDRSTDRAKAAYDHFTPLDGRFMDNVLLQIKNGPMDFQVREPVSPLFGSMKHTNQVLEFQVTQEYTGQQRHVCYLVPQWKDVLDFDTHADGQGSYVKRIVSGSLHSMKLSGIAAVSNIGDDENWTGHTLAQANLYGYGRLIWNPDLTSEEIAEEWTRQTFGNDEAVIKTVCGMLMKSWPIYESYTSPLGVGWMVTPHTHYGPDVDGYEYSRWGTYHFADRDGIGVDRTAATGTGYTAQYFEPNARRYETLEDCPDELLLFFHHVPYSHRLKSGKTVIQHIYDTHFEGADAAAELLAEWASLEGRIDPAQHAQVAARLAEQAEHAKHWRDVINTYFFRKSGVPDEKGRTIF</sequence>
<dbReference type="Gene3D" id="3.20.20.80">
    <property type="entry name" value="Glycosidases"/>
    <property type="match status" value="1"/>
</dbReference>
<name>G4HCT0_9BACL</name>
<dbReference type="Gene3D" id="3.90.1330.10">
    <property type="entry name" value="Alpha-glucuronidase, C-terminal domain"/>
    <property type="match status" value="1"/>
</dbReference>
<evidence type="ECO:0000256" key="7">
    <source>
        <dbReference type="ARBA" id="ARBA00052795"/>
    </source>
</evidence>
<dbReference type="PANTHER" id="PTHR39207:SF1">
    <property type="entry name" value="ALPHA-GLUCURONIDASE A"/>
    <property type="match status" value="1"/>
</dbReference>
<dbReference type="EMBL" id="AGIP01000003">
    <property type="protein sequence ID" value="EHB65856.1"/>
    <property type="molecule type" value="Genomic_DNA"/>
</dbReference>
<feature type="domain" description="Alpha glucuronidase N-terminal" evidence="11">
    <location>
        <begin position="8"/>
        <end position="142"/>
    </location>
</feature>
<evidence type="ECO:0000259" key="11">
    <source>
        <dbReference type="Pfam" id="PF03648"/>
    </source>
</evidence>
<dbReference type="InterPro" id="IPR005154">
    <property type="entry name" value="Glyco_hydro_67_aGlcAse_N"/>
</dbReference>
<keyword evidence="6 10" id="KW-0624">Polysaccharide degradation</keyword>
<evidence type="ECO:0000313" key="15">
    <source>
        <dbReference type="Proteomes" id="UP000003891"/>
    </source>
</evidence>
<dbReference type="Gene3D" id="3.30.379.10">
    <property type="entry name" value="Chitobiase/beta-hexosaminidase domain 2-like"/>
    <property type="match status" value="1"/>
</dbReference>
<reference evidence="14 15" key="1">
    <citation type="submission" date="2011-09" db="EMBL/GenBank/DDBJ databases">
        <title>The draft genome of Paenibacillus lactis 154.</title>
        <authorList>
            <consortium name="US DOE Joint Genome Institute (JGI-PGF)"/>
            <person name="Lucas S."/>
            <person name="Han J."/>
            <person name="Lapidus A."/>
            <person name="Cheng J.-F."/>
            <person name="Goodwin L."/>
            <person name="Pitluck S."/>
            <person name="Peters L."/>
            <person name="Land M.L."/>
            <person name="Hauser L."/>
            <person name="Siebers A."/>
            <person name="Thelen M."/>
            <person name="Hugenholtz P."/>
            <person name="Allgaier M."/>
            <person name="Woyke T.J."/>
        </authorList>
    </citation>
    <scope>NUCLEOTIDE SEQUENCE [LARGE SCALE GENOMIC DNA]</scope>
    <source>
        <strain evidence="14 15">154</strain>
    </source>
</reference>
<dbReference type="Pfam" id="PF07477">
    <property type="entry name" value="Glyco_hydro_67C"/>
    <property type="match status" value="1"/>
</dbReference>
<evidence type="ECO:0000256" key="6">
    <source>
        <dbReference type="ARBA" id="ARBA00023326"/>
    </source>
</evidence>
<dbReference type="GO" id="GO:0033939">
    <property type="term" value="F:xylan alpha-1,2-glucuronosidase activity"/>
    <property type="evidence" value="ECO:0007669"/>
    <property type="project" value="UniProtKB-EC"/>
</dbReference>
<accession>G4HCT0</accession>
<protein>
    <recommendedName>
        <fullName evidence="10">Xylan alpha-1,2-glucuronidase</fullName>
        <ecNumber evidence="10">3.2.1.131</ecNumber>
    </recommendedName>
</protein>
<evidence type="ECO:0000259" key="12">
    <source>
        <dbReference type="Pfam" id="PF07477"/>
    </source>
</evidence>
<comment type="catalytic activity">
    <reaction evidence="7 10">
        <text>Hydrolysis of (1-&gt;2)-alpha-D-(4-O-methyl)glucuronosyl links in the main chain of hardwood xylans.</text>
        <dbReference type="EC" id="3.2.1.131"/>
    </reaction>
</comment>
<evidence type="ECO:0000256" key="8">
    <source>
        <dbReference type="PIRNR" id="PIRNR029900"/>
    </source>
</evidence>
<comment type="similarity">
    <text evidence="1 8 10">Belongs to the glycosyl hydrolase 67 family.</text>
</comment>
<dbReference type="FunFam" id="3.20.20.80:FF:000096">
    <property type="entry name" value="Xylan alpha-1,2-glucuronidase"/>
    <property type="match status" value="1"/>
</dbReference>